<sequence length="174" mass="19406">MLRVLREFEEASAEDPAAADILVEYAGPNHGPRLGRVCGTPWLPVYLFLAVPDDAALPLEDRFSGLDLDSATFEELWSRLTEEERRAFERAVRDKETCASLVPAWTPWWEAEAGEAGGRFLGGETDAGEAERKAYQKDDDERWLRVKDSIPSIASLTKDGTVHPNVRFSLANTL</sequence>
<name>A0A8H7ZZV4_9FUNG</name>
<evidence type="ECO:0000313" key="1">
    <source>
        <dbReference type="EMBL" id="KAG5462360.1"/>
    </source>
</evidence>
<accession>A0A8H7ZZV4</accession>
<dbReference type="PANTHER" id="PTHR15555">
    <property type="entry name" value="ZINC FINGER HIT DOMAIN CONTAINING PROTEIN 2 PROTEIN FON -RELATED"/>
    <property type="match status" value="1"/>
</dbReference>
<dbReference type="Proteomes" id="UP000673691">
    <property type="component" value="Unassembled WGS sequence"/>
</dbReference>
<dbReference type="PANTHER" id="PTHR15555:SF0">
    <property type="entry name" value="ZINC FINGER HIT DOMAIN-CONTAINING PROTEIN 2"/>
    <property type="match status" value="1"/>
</dbReference>
<gene>
    <name evidence="1" type="ORF">BJ554DRAFT_5322</name>
</gene>
<dbReference type="InterPro" id="IPR039646">
    <property type="entry name" value="ZNHIT2"/>
</dbReference>
<protein>
    <submittedName>
        <fullName evidence="1">Uncharacterized protein</fullName>
    </submittedName>
</protein>
<dbReference type="AlphaFoldDB" id="A0A8H7ZZV4"/>
<keyword evidence="2" id="KW-1185">Reference proteome</keyword>
<evidence type="ECO:0000313" key="2">
    <source>
        <dbReference type="Proteomes" id="UP000673691"/>
    </source>
</evidence>
<organism evidence="1 2">
    <name type="scientific">Olpidium bornovanus</name>
    <dbReference type="NCBI Taxonomy" id="278681"/>
    <lineage>
        <taxon>Eukaryota</taxon>
        <taxon>Fungi</taxon>
        <taxon>Fungi incertae sedis</taxon>
        <taxon>Olpidiomycota</taxon>
        <taxon>Olpidiomycotina</taxon>
        <taxon>Olpidiomycetes</taxon>
        <taxon>Olpidiales</taxon>
        <taxon>Olpidiaceae</taxon>
        <taxon>Olpidium</taxon>
    </lineage>
</organism>
<dbReference type="OrthoDB" id="18412at2759"/>
<proteinExistence type="predicted"/>
<comment type="caution">
    <text evidence="1">The sequence shown here is derived from an EMBL/GenBank/DDBJ whole genome shotgun (WGS) entry which is preliminary data.</text>
</comment>
<dbReference type="EMBL" id="JAEFCI010002248">
    <property type="protein sequence ID" value="KAG5462360.1"/>
    <property type="molecule type" value="Genomic_DNA"/>
</dbReference>
<reference evidence="1 2" key="1">
    <citation type="journal article" name="Sci. Rep.">
        <title>Genome-scale phylogenetic analyses confirm Olpidium as the closest living zoosporic fungus to the non-flagellated, terrestrial fungi.</title>
        <authorList>
            <person name="Chang Y."/>
            <person name="Rochon D."/>
            <person name="Sekimoto S."/>
            <person name="Wang Y."/>
            <person name="Chovatia M."/>
            <person name="Sandor L."/>
            <person name="Salamov A."/>
            <person name="Grigoriev I.V."/>
            <person name="Stajich J.E."/>
            <person name="Spatafora J.W."/>
        </authorList>
    </citation>
    <scope>NUCLEOTIDE SEQUENCE [LARGE SCALE GENOMIC DNA]</scope>
    <source>
        <strain evidence="1">S191</strain>
    </source>
</reference>